<evidence type="ECO:0000256" key="1">
    <source>
        <dbReference type="SAM" id="Phobius"/>
    </source>
</evidence>
<reference evidence="2 3" key="1">
    <citation type="submission" date="2020-08" db="EMBL/GenBank/DDBJ databases">
        <title>Genomic Encyclopedia of Type Strains, Phase IV (KMG-IV): sequencing the most valuable type-strain genomes for metagenomic binning, comparative biology and taxonomic classification.</title>
        <authorList>
            <person name="Goeker M."/>
        </authorList>
    </citation>
    <scope>NUCLEOTIDE SEQUENCE [LARGE SCALE GENOMIC DNA]</scope>
    <source>
        <strain evidence="2 3">DSM 100039</strain>
    </source>
</reference>
<organism evidence="2 3">
    <name type="scientific">Mesorhizobium sangaii</name>
    <dbReference type="NCBI Taxonomy" id="505389"/>
    <lineage>
        <taxon>Bacteria</taxon>
        <taxon>Pseudomonadati</taxon>
        <taxon>Pseudomonadota</taxon>
        <taxon>Alphaproteobacteria</taxon>
        <taxon>Hyphomicrobiales</taxon>
        <taxon>Phyllobacteriaceae</taxon>
        <taxon>Mesorhizobium</taxon>
    </lineage>
</organism>
<evidence type="ECO:0000313" key="3">
    <source>
        <dbReference type="Proteomes" id="UP000556329"/>
    </source>
</evidence>
<evidence type="ECO:0000313" key="2">
    <source>
        <dbReference type="EMBL" id="MBB6409023.1"/>
    </source>
</evidence>
<comment type="caution">
    <text evidence="2">The sequence shown here is derived from an EMBL/GenBank/DDBJ whole genome shotgun (WGS) entry which is preliminary data.</text>
</comment>
<keyword evidence="1" id="KW-0472">Membrane</keyword>
<protein>
    <submittedName>
        <fullName evidence="2">Uncharacterized protein</fullName>
    </submittedName>
</protein>
<accession>A0A841P6P2</accession>
<feature type="transmembrane region" description="Helical" evidence="1">
    <location>
        <begin position="56"/>
        <end position="75"/>
    </location>
</feature>
<sequence>MHDFCAASTEVVRVRYHTTCDAPHGGDRLGRLDSLPHNGAVVMLLAVCGTTHKESYLDIVMVGVVGYLVAVVAFGSF</sequence>
<dbReference type="EMBL" id="JACHEF010000001">
    <property type="protein sequence ID" value="MBB6409023.1"/>
    <property type="molecule type" value="Genomic_DNA"/>
</dbReference>
<name>A0A841P6P2_9HYPH</name>
<proteinExistence type="predicted"/>
<keyword evidence="1" id="KW-0812">Transmembrane</keyword>
<gene>
    <name evidence="2" type="ORF">HNQ71_001667</name>
</gene>
<keyword evidence="1" id="KW-1133">Transmembrane helix</keyword>
<dbReference type="AlphaFoldDB" id="A0A841P6P2"/>
<dbReference type="Proteomes" id="UP000556329">
    <property type="component" value="Unassembled WGS sequence"/>
</dbReference>
<keyword evidence="3" id="KW-1185">Reference proteome</keyword>